<protein>
    <submittedName>
        <fullName evidence="1">Uncharacterized protein</fullName>
    </submittedName>
</protein>
<comment type="caution">
    <text evidence="1">The sequence shown here is derived from an EMBL/GenBank/DDBJ whole genome shotgun (WGS) entry which is preliminary data.</text>
</comment>
<accession>A0ABS5ZJ20</accession>
<proteinExistence type="predicted"/>
<feature type="non-terminal residue" evidence="1">
    <location>
        <position position="1"/>
    </location>
</feature>
<dbReference type="RefSeq" id="WP_215822206.1">
    <property type="nucleotide sequence ID" value="NZ_JAGSOY010000120.1"/>
</dbReference>
<gene>
    <name evidence="1" type="ORF">KCG35_23015</name>
</gene>
<dbReference type="Proteomes" id="UP000690515">
    <property type="component" value="Unassembled WGS sequence"/>
</dbReference>
<keyword evidence="2" id="KW-1185">Reference proteome</keyword>
<reference evidence="1 2" key="1">
    <citation type="submission" date="2021-04" db="EMBL/GenBank/DDBJ databases">
        <authorList>
            <person name="Pira H."/>
            <person name="Risdian C."/>
            <person name="Wink J."/>
        </authorList>
    </citation>
    <scope>NUCLEOTIDE SEQUENCE [LARGE SCALE GENOMIC DNA]</scope>
    <source>
        <strain evidence="1 2">WH53</strain>
    </source>
</reference>
<sequence>ADKQLVNCLGYLIELHYFKEKHKCLGITWNAIHAISPELAELVSNDERAAHDLIEDLKKIDS</sequence>
<dbReference type="EMBL" id="JAGSOY010000120">
    <property type="protein sequence ID" value="MBU2713930.1"/>
    <property type="molecule type" value="Genomic_DNA"/>
</dbReference>
<evidence type="ECO:0000313" key="1">
    <source>
        <dbReference type="EMBL" id="MBU2713930.1"/>
    </source>
</evidence>
<evidence type="ECO:0000313" key="2">
    <source>
        <dbReference type="Proteomes" id="UP000690515"/>
    </source>
</evidence>
<name>A0ABS5ZJ20_9GAMM</name>
<organism evidence="1 2">
    <name type="scientific">Zooshikella harenae</name>
    <dbReference type="NCBI Taxonomy" id="2827238"/>
    <lineage>
        <taxon>Bacteria</taxon>
        <taxon>Pseudomonadati</taxon>
        <taxon>Pseudomonadota</taxon>
        <taxon>Gammaproteobacteria</taxon>
        <taxon>Oceanospirillales</taxon>
        <taxon>Zooshikellaceae</taxon>
        <taxon>Zooshikella</taxon>
    </lineage>
</organism>